<accession>A0A841J8U9</accession>
<protein>
    <submittedName>
        <fullName evidence="2">Uncharacterized protein</fullName>
    </submittedName>
</protein>
<feature type="compositionally biased region" description="Polar residues" evidence="1">
    <location>
        <begin position="54"/>
        <end position="63"/>
    </location>
</feature>
<proteinExistence type="predicted"/>
<dbReference type="Proteomes" id="UP000552700">
    <property type="component" value="Unassembled WGS sequence"/>
</dbReference>
<feature type="region of interest" description="Disordered" evidence="1">
    <location>
        <begin position="1"/>
        <end position="102"/>
    </location>
</feature>
<dbReference type="AlphaFoldDB" id="A0A841J8U9"/>
<evidence type="ECO:0000313" key="2">
    <source>
        <dbReference type="EMBL" id="MBB6124591.1"/>
    </source>
</evidence>
<reference evidence="2 3" key="1">
    <citation type="submission" date="2020-08" db="EMBL/GenBank/DDBJ databases">
        <title>Genomic Encyclopedia of Type Strains, Phase IV (KMG-IV): sequencing the most valuable type-strain genomes for metagenomic binning, comparative biology and taxonomic classification.</title>
        <authorList>
            <person name="Goeker M."/>
        </authorList>
    </citation>
    <scope>NUCLEOTIDE SEQUENCE [LARGE SCALE GENOMIC DNA]</scope>
    <source>
        <strain evidence="2 3">DSM 102255</strain>
    </source>
</reference>
<evidence type="ECO:0000256" key="1">
    <source>
        <dbReference type="SAM" id="MobiDB-lite"/>
    </source>
</evidence>
<name>A0A841J8U9_9SPHN</name>
<keyword evidence="3" id="KW-1185">Reference proteome</keyword>
<sequence>MSASQLQKPVTIRQRRDPRTQQAGLPVAPIKVESEARAGAGNGETLDGHLWSLETGSSTTRADGTTAGEYKVGYGKPPLATRFTSENQPQRRGRKPKPKSTREAELALMNASYPSVEKGKPITLNGHQLMARARFQKALEGDLRAMAEIIRSTMPTPDELDEIEKGRPLTEHELNVWKTMIEIARGPEADNGN</sequence>
<gene>
    <name evidence="2" type="ORF">FHS92_002336</name>
</gene>
<dbReference type="EMBL" id="JACIJP010000003">
    <property type="protein sequence ID" value="MBB6124591.1"/>
    <property type="molecule type" value="Genomic_DNA"/>
</dbReference>
<organism evidence="2 3">
    <name type="scientific">Sphingobium subterraneum</name>
    <dbReference type="NCBI Taxonomy" id="627688"/>
    <lineage>
        <taxon>Bacteria</taxon>
        <taxon>Pseudomonadati</taxon>
        <taxon>Pseudomonadota</taxon>
        <taxon>Alphaproteobacteria</taxon>
        <taxon>Sphingomonadales</taxon>
        <taxon>Sphingomonadaceae</taxon>
        <taxon>Sphingobium</taxon>
    </lineage>
</organism>
<evidence type="ECO:0000313" key="3">
    <source>
        <dbReference type="Proteomes" id="UP000552700"/>
    </source>
</evidence>
<comment type="caution">
    <text evidence="2">The sequence shown here is derived from an EMBL/GenBank/DDBJ whole genome shotgun (WGS) entry which is preliminary data.</text>
</comment>
<dbReference type="RefSeq" id="WP_184080793.1">
    <property type="nucleotide sequence ID" value="NZ_JACIJP010000003.1"/>
</dbReference>